<keyword evidence="3" id="KW-1185">Reference proteome</keyword>
<sequence length="95" mass="10605">MLDETRRALKNYDWLMRNRAHTELDWDSGTLLWGDGGVSIDLVSDPGLTSATADEVAPSRPRTLPTVQPGRTSAEQIVAEAMWDSNLRSERGRHV</sequence>
<feature type="region of interest" description="Disordered" evidence="1">
    <location>
        <begin position="50"/>
        <end position="71"/>
    </location>
</feature>
<proteinExistence type="predicted"/>
<dbReference type="Proteomes" id="UP001595912">
    <property type="component" value="Unassembled WGS sequence"/>
</dbReference>
<comment type="caution">
    <text evidence="2">The sequence shown here is derived from an EMBL/GenBank/DDBJ whole genome shotgun (WGS) entry which is preliminary data.</text>
</comment>
<accession>A0ABV9VV80</accession>
<evidence type="ECO:0000256" key="1">
    <source>
        <dbReference type="SAM" id="MobiDB-lite"/>
    </source>
</evidence>
<protein>
    <submittedName>
        <fullName evidence="2">Uncharacterized protein</fullName>
    </submittedName>
</protein>
<dbReference type="RefSeq" id="WP_380114788.1">
    <property type="nucleotide sequence ID" value="NZ_JBHSIU010000012.1"/>
</dbReference>
<gene>
    <name evidence="2" type="ORF">ACFPIJ_11880</name>
</gene>
<organism evidence="2 3">
    <name type="scientific">Dactylosporangium cerinum</name>
    <dbReference type="NCBI Taxonomy" id="1434730"/>
    <lineage>
        <taxon>Bacteria</taxon>
        <taxon>Bacillati</taxon>
        <taxon>Actinomycetota</taxon>
        <taxon>Actinomycetes</taxon>
        <taxon>Micromonosporales</taxon>
        <taxon>Micromonosporaceae</taxon>
        <taxon>Dactylosporangium</taxon>
    </lineage>
</organism>
<dbReference type="EMBL" id="JBHSIU010000012">
    <property type="protein sequence ID" value="MFC4998531.1"/>
    <property type="molecule type" value="Genomic_DNA"/>
</dbReference>
<evidence type="ECO:0000313" key="2">
    <source>
        <dbReference type="EMBL" id="MFC4998531.1"/>
    </source>
</evidence>
<reference evidence="3" key="1">
    <citation type="journal article" date="2019" name="Int. J. Syst. Evol. Microbiol.">
        <title>The Global Catalogue of Microorganisms (GCM) 10K type strain sequencing project: providing services to taxonomists for standard genome sequencing and annotation.</title>
        <authorList>
            <consortium name="The Broad Institute Genomics Platform"/>
            <consortium name="The Broad Institute Genome Sequencing Center for Infectious Disease"/>
            <person name="Wu L."/>
            <person name="Ma J."/>
        </authorList>
    </citation>
    <scope>NUCLEOTIDE SEQUENCE [LARGE SCALE GENOMIC DNA]</scope>
    <source>
        <strain evidence="3">CGMCC 4.7152</strain>
    </source>
</reference>
<evidence type="ECO:0000313" key="3">
    <source>
        <dbReference type="Proteomes" id="UP001595912"/>
    </source>
</evidence>
<name>A0ABV9VV80_9ACTN</name>